<feature type="region of interest" description="Disordered" evidence="7">
    <location>
        <begin position="1197"/>
        <end position="1234"/>
    </location>
</feature>
<sequence length="1234" mass="139670">MSGPGKTAPRLIADLLAYDPRYETAAGRNYLTTPPPHYDPSAPPKPAVYERNCRHELGVKPEQSNLPRLEILAHGTLTKIACFCQKCRWHVDVLVDLREHGSRDSPCRHTSTNYLLHHFITDHEAMPSSSVVRPQTREFRFNCSAPICPATLTIRMSPPCLTDEEINLLTNKDLLRERLENARRIAGDRADTQVARPIDGLDFLRTYLRDSLEPQENKNRIPLLNRKFLKTFGKDCDALLHRLGFEYKSEPEEAWILPALPKKPEDARADPNERTFVDDVQHELGALILARPEAERTAIRRPVDPLQPGLMFINRALGCETYQRRASTGTRSASREEDHPYYAGLGALSDFSDSLLLFAFTCQARADPLNGPYYFECIQQIAIGRKSDDLETYVQVLASEGYASRQEVAKAYRILGMDINSHSSESDDNIIGVFRSRLQDISPDAVQEARNALRVIGGARMSEKIRQAASDTIETYDQALSWLGLDEDQTDDFVLSMYTYKVTENYADKEIARKALRIIAQHRRSEQLWTWMDDASYDKRPGMDIGTAYALLNVQDRTERLDLETLRVAADFHSSQNESERAKYEEAYQVICRDQQQRFNVEESSHNVPLRKYPLDTWPVGCRNIGNTCYLNSVLQFLFTIKPLRDYVLDCEQHFQDLSPEGLQAKGRVGRSVVTREQADRAQRFVLELRKLFQQMITANTDHVQPDLKLAALALVPKAQQGQTGNVANLVAQDGPIEPDITASESLPVYGPMPDPTKALPSPPGSASGRVDVDMADAGTQKPDQRSSVDEVVEPNDQSMEIEPESGVQLSTSAPPLHHVQSDEHSAEPMETDSKETGNSGAPKPPSRPPPVPPRPLDAKSIEGLAQQQDAAEILMNVFDMLSCAFEGDGTLLKDDEQSDIIKNMFYSEVTSMRAKDGVKGTSELKDHHLVSLGRRDRSLYAALDDELGSLTEVEDGQVSKYDCLTHLSPIFIVNVRRLLFEGGTTTKDEAHLRLDEVIFLDRYLEQTQSLSAHTLQGLREEQWRLRRTLKECERKKDMLLNTDLRMTLSETVNETADFLQDLNQVESEKLVDTDADSIPAFPDLPNQLRDRAREISEETIRVQEDLKHIDDQISSIFQNCKDYPYRLHAVFMHRGTAKFGHYWIYIWDAQNKVWRRYNDEYVEEVAPSEIYQAQGAATSTSVVYVKADRIEELTEAVHRRPETEGRQHSPQPMQPTSEEHRADVPVINGVEVT</sequence>
<dbReference type="InterPro" id="IPR025305">
    <property type="entry name" value="UCH_repeat_domain"/>
</dbReference>
<dbReference type="PANTHER" id="PTHR43982">
    <property type="entry name" value="UBIQUITIN CARBOXYL-TERMINAL HYDROLASE"/>
    <property type="match status" value="1"/>
</dbReference>
<dbReference type="Pfam" id="PF13446">
    <property type="entry name" value="RPT"/>
    <property type="match status" value="3"/>
</dbReference>
<dbReference type="RefSeq" id="XP_033655923.1">
    <property type="nucleotide sequence ID" value="XM_033796839.1"/>
</dbReference>
<keyword evidence="4" id="KW-0833">Ubl conjugation pathway</keyword>
<dbReference type="PANTHER" id="PTHR43982:SF6">
    <property type="entry name" value="UBIQUITIN CARBOXYL-TERMINAL HYDROLASE 2-RELATED"/>
    <property type="match status" value="1"/>
</dbReference>
<feature type="compositionally biased region" description="Pro residues" evidence="7">
    <location>
        <begin position="843"/>
        <end position="856"/>
    </location>
</feature>
<dbReference type="GO" id="GO:0004843">
    <property type="term" value="F:cysteine-type deubiquitinase activity"/>
    <property type="evidence" value="ECO:0007669"/>
    <property type="project" value="UniProtKB-EC"/>
</dbReference>
<name>A0A6A6JQ54_WESOR</name>
<dbReference type="SUPFAM" id="SSF54001">
    <property type="entry name" value="Cysteine proteinases"/>
    <property type="match status" value="1"/>
</dbReference>
<dbReference type="GO" id="GO:0016579">
    <property type="term" value="P:protein deubiquitination"/>
    <property type="evidence" value="ECO:0007669"/>
    <property type="project" value="InterPro"/>
</dbReference>
<evidence type="ECO:0000256" key="5">
    <source>
        <dbReference type="ARBA" id="ARBA00022801"/>
    </source>
</evidence>
<feature type="compositionally biased region" description="Basic and acidic residues" evidence="7">
    <location>
        <begin position="820"/>
        <end position="836"/>
    </location>
</feature>
<dbReference type="OrthoDB" id="2420415at2759"/>
<dbReference type="GO" id="GO:0061136">
    <property type="term" value="P:regulation of proteasomal protein catabolic process"/>
    <property type="evidence" value="ECO:0007669"/>
    <property type="project" value="TreeGrafter"/>
</dbReference>
<keyword evidence="6" id="KW-0788">Thiol protease</keyword>
<organism evidence="9 10">
    <name type="scientific">Westerdykella ornata</name>
    <dbReference type="NCBI Taxonomy" id="318751"/>
    <lineage>
        <taxon>Eukaryota</taxon>
        <taxon>Fungi</taxon>
        <taxon>Dikarya</taxon>
        <taxon>Ascomycota</taxon>
        <taxon>Pezizomycotina</taxon>
        <taxon>Dothideomycetes</taxon>
        <taxon>Pleosporomycetidae</taxon>
        <taxon>Pleosporales</taxon>
        <taxon>Sporormiaceae</taxon>
        <taxon>Westerdykella</taxon>
    </lineage>
</organism>
<dbReference type="GeneID" id="54550014"/>
<comment type="catalytic activity">
    <reaction evidence="1">
        <text>Thiol-dependent hydrolysis of ester, thioester, amide, peptide and isopeptide bonds formed by the C-terminal Gly of ubiquitin (a 76-residue protein attached to proteins as an intracellular targeting signal).</text>
        <dbReference type="EC" id="3.4.19.12"/>
    </reaction>
</comment>
<dbReference type="EC" id="3.4.19.12" evidence="2"/>
<dbReference type="InterPro" id="IPR044635">
    <property type="entry name" value="UBP14-like"/>
</dbReference>
<evidence type="ECO:0000259" key="8">
    <source>
        <dbReference type="PROSITE" id="PS50235"/>
    </source>
</evidence>
<dbReference type="Gene3D" id="3.90.70.10">
    <property type="entry name" value="Cysteine proteinases"/>
    <property type="match status" value="2"/>
</dbReference>
<reference evidence="9" key="1">
    <citation type="journal article" date="2020" name="Stud. Mycol.">
        <title>101 Dothideomycetes genomes: a test case for predicting lifestyles and emergence of pathogens.</title>
        <authorList>
            <person name="Haridas S."/>
            <person name="Albert R."/>
            <person name="Binder M."/>
            <person name="Bloem J."/>
            <person name="Labutti K."/>
            <person name="Salamov A."/>
            <person name="Andreopoulos B."/>
            <person name="Baker S."/>
            <person name="Barry K."/>
            <person name="Bills G."/>
            <person name="Bluhm B."/>
            <person name="Cannon C."/>
            <person name="Castanera R."/>
            <person name="Culley D."/>
            <person name="Daum C."/>
            <person name="Ezra D."/>
            <person name="Gonzalez J."/>
            <person name="Henrissat B."/>
            <person name="Kuo A."/>
            <person name="Liang C."/>
            <person name="Lipzen A."/>
            <person name="Lutzoni F."/>
            <person name="Magnuson J."/>
            <person name="Mondo S."/>
            <person name="Nolan M."/>
            <person name="Ohm R."/>
            <person name="Pangilinan J."/>
            <person name="Park H.-J."/>
            <person name="Ramirez L."/>
            <person name="Alfaro M."/>
            <person name="Sun H."/>
            <person name="Tritt A."/>
            <person name="Yoshinaga Y."/>
            <person name="Zwiers L.-H."/>
            <person name="Turgeon B."/>
            <person name="Goodwin S."/>
            <person name="Spatafora J."/>
            <person name="Crous P."/>
            <person name="Grigoriev I."/>
        </authorList>
    </citation>
    <scope>NUCLEOTIDE SEQUENCE</scope>
    <source>
        <strain evidence="9">CBS 379.55</strain>
    </source>
</reference>
<keyword evidence="3" id="KW-0645">Protease</keyword>
<dbReference type="InterPro" id="IPR018200">
    <property type="entry name" value="USP_CS"/>
</dbReference>
<dbReference type="InterPro" id="IPR028889">
    <property type="entry name" value="USP"/>
</dbReference>
<feature type="domain" description="USP" evidence="8">
    <location>
        <begin position="620"/>
        <end position="1190"/>
    </location>
</feature>
<proteinExistence type="predicted"/>
<gene>
    <name evidence="9" type="ORF">EI97DRAFT_414873</name>
</gene>
<dbReference type="GO" id="GO:0070628">
    <property type="term" value="F:proteasome binding"/>
    <property type="evidence" value="ECO:0007669"/>
    <property type="project" value="TreeGrafter"/>
</dbReference>
<dbReference type="InterPro" id="IPR001394">
    <property type="entry name" value="Peptidase_C19_UCH"/>
</dbReference>
<evidence type="ECO:0000256" key="6">
    <source>
        <dbReference type="ARBA" id="ARBA00022807"/>
    </source>
</evidence>
<keyword evidence="5" id="KW-0378">Hydrolase</keyword>
<dbReference type="Proteomes" id="UP000800097">
    <property type="component" value="Unassembled WGS sequence"/>
</dbReference>
<dbReference type="Pfam" id="PF00443">
    <property type="entry name" value="UCH"/>
    <property type="match status" value="2"/>
</dbReference>
<evidence type="ECO:0000256" key="7">
    <source>
        <dbReference type="SAM" id="MobiDB-lite"/>
    </source>
</evidence>
<evidence type="ECO:0000256" key="4">
    <source>
        <dbReference type="ARBA" id="ARBA00022786"/>
    </source>
</evidence>
<dbReference type="AlphaFoldDB" id="A0A6A6JQ54"/>
<evidence type="ECO:0000313" key="10">
    <source>
        <dbReference type="Proteomes" id="UP000800097"/>
    </source>
</evidence>
<evidence type="ECO:0000256" key="2">
    <source>
        <dbReference type="ARBA" id="ARBA00012759"/>
    </source>
</evidence>
<feature type="compositionally biased region" description="Basic and acidic residues" evidence="7">
    <location>
        <begin position="1197"/>
        <end position="1208"/>
    </location>
</feature>
<evidence type="ECO:0000313" key="9">
    <source>
        <dbReference type="EMBL" id="KAF2278384.1"/>
    </source>
</evidence>
<accession>A0A6A6JQ54</accession>
<feature type="region of interest" description="Disordered" evidence="7">
    <location>
        <begin position="738"/>
        <end position="859"/>
    </location>
</feature>
<dbReference type="PROSITE" id="PS00973">
    <property type="entry name" value="USP_2"/>
    <property type="match status" value="1"/>
</dbReference>
<dbReference type="EMBL" id="ML986488">
    <property type="protein sequence ID" value="KAF2278384.1"/>
    <property type="molecule type" value="Genomic_DNA"/>
</dbReference>
<dbReference type="PROSITE" id="PS50235">
    <property type="entry name" value="USP_3"/>
    <property type="match status" value="1"/>
</dbReference>
<evidence type="ECO:0000256" key="3">
    <source>
        <dbReference type="ARBA" id="ARBA00022670"/>
    </source>
</evidence>
<keyword evidence="10" id="KW-1185">Reference proteome</keyword>
<dbReference type="InterPro" id="IPR038765">
    <property type="entry name" value="Papain-like_cys_pep_sf"/>
</dbReference>
<protein>
    <recommendedName>
        <fullName evidence="2">ubiquitinyl hydrolase 1</fullName>
        <ecNumber evidence="2">3.4.19.12</ecNumber>
    </recommendedName>
</protein>
<dbReference type="GO" id="GO:0043161">
    <property type="term" value="P:proteasome-mediated ubiquitin-dependent protein catabolic process"/>
    <property type="evidence" value="ECO:0007669"/>
    <property type="project" value="InterPro"/>
</dbReference>
<evidence type="ECO:0000256" key="1">
    <source>
        <dbReference type="ARBA" id="ARBA00000707"/>
    </source>
</evidence>